<keyword evidence="4 7" id="KW-0812">Transmembrane</keyword>
<dbReference type="RefSeq" id="WP_146950629.1">
    <property type="nucleotide sequence ID" value="NZ_VOQF01000021.1"/>
</dbReference>
<feature type="transmembrane region" description="Helical" evidence="7">
    <location>
        <begin position="106"/>
        <end position="125"/>
    </location>
</feature>
<dbReference type="CDD" id="cd06261">
    <property type="entry name" value="TM_PBP2"/>
    <property type="match status" value="1"/>
</dbReference>
<proteinExistence type="inferred from homology"/>
<keyword evidence="10" id="KW-1185">Reference proteome</keyword>
<dbReference type="Gene3D" id="1.10.3720.10">
    <property type="entry name" value="MetI-like"/>
    <property type="match status" value="1"/>
</dbReference>
<evidence type="ECO:0000256" key="6">
    <source>
        <dbReference type="ARBA" id="ARBA00023136"/>
    </source>
</evidence>
<keyword evidence="2 7" id="KW-0813">Transport</keyword>
<gene>
    <name evidence="9" type="ORF">FS935_21130</name>
</gene>
<evidence type="ECO:0000256" key="2">
    <source>
        <dbReference type="ARBA" id="ARBA00022448"/>
    </source>
</evidence>
<evidence type="ECO:0000256" key="4">
    <source>
        <dbReference type="ARBA" id="ARBA00022692"/>
    </source>
</evidence>
<dbReference type="GO" id="GO:0055085">
    <property type="term" value="P:transmembrane transport"/>
    <property type="evidence" value="ECO:0007669"/>
    <property type="project" value="InterPro"/>
</dbReference>
<sequence>MNFRKNKVLFLFILPGFLLYSIFFIYPTFNALFYSFTNWDGLTPDFNFVGVQTYINIFTNDSIFAKAMTNNIKFMLFVVIFQTLFSLIFAMFLVKNSKRNVFLRALYFFPTILSSVSVAFIWSFVYDPSLGMLNNFLEKLSLGMLTQNWLGDQNIAIFSIAVVQVWFHTGQMLIVFIAGLQNIPEDLYEVAKIEGANRWQKFRNVTWPLLAPSATIVVAYTTIQSFKAFDLIYTMTRGGPNYSTEILATLIYSTAFRSFEFGYASAESVVFMIVIATITFLQFRILRANRVDY</sequence>
<evidence type="ECO:0000256" key="5">
    <source>
        <dbReference type="ARBA" id="ARBA00022989"/>
    </source>
</evidence>
<dbReference type="Pfam" id="PF00528">
    <property type="entry name" value="BPD_transp_1"/>
    <property type="match status" value="1"/>
</dbReference>
<feature type="transmembrane region" description="Helical" evidence="7">
    <location>
        <begin position="204"/>
        <end position="223"/>
    </location>
</feature>
<feature type="transmembrane region" description="Helical" evidence="7">
    <location>
        <begin position="9"/>
        <end position="29"/>
    </location>
</feature>
<keyword evidence="3" id="KW-1003">Cell membrane</keyword>
<dbReference type="OrthoDB" id="5174895at2"/>
<name>A0A5C6V9M7_9BACI</name>
<dbReference type="SUPFAM" id="SSF161098">
    <property type="entry name" value="MetI-like"/>
    <property type="match status" value="1"/>
</dbReference>
<comment type="subcellular location">
    <subcellularLocation>
        <location evidence="1 7">Cell membrane</location>
        <topology evidence="1 7">Multi-pass membrane protein</topology>
    </subcellularLocation>
</comment>
<evidence type="ECO:0000256" key="7">
    <source>
        <dbReference type="RuleBase" id="RU363032"/>
    </source>
</evidence>
<dbReference type="PANTHER" id="PTHR30193:SF37">
    <property type="entry name" value="INNER MEMBRANE ABC TRANSPORTER PERMEASE PROTEIN YCJO"/>
    <property type="match status" value="1"/>
</dbReference>
<dbReference type="PROSITE" id="PS50928">
    <property type="entry name" value="ABC_TM1"/>
    <property type="match status" value="1"/>
</dbReference>
<feature type="transmembrane region" description="Helical" evidence="7">
    <location>
        <begin position="74"/>
        <end position="94"/>
    </location>
</feature>
<dbReference type="EMBL" id="VOQF01000021">
    <property type="protein sequence ID" value="TXC82203.1"/>
    <property type="molecule type" value="Genomic_DNA"/>
</dbReference>
<dbReference type="InterPro" id="IPR051393">
    <property type="entry name" value="ABC_transporter_permease"/>
</dbReference>
<keyword evidence="6 7" id="KW-0472">Membrane</keyword>
<dbReference type="PANTHER" id="PTHR30193">
    <property type="entry name" value="ABC TRANSPORTER PERMEASE PROTEIN"/>
    <property type="match status" value="1"/>
</dbReference>
<accession>A0A5C6V9M7</accession>
<dbReference type="InterPro" id="IPR035906">
    <property type="entry name" value="MetI-like_sf"/>
</dbReference>
<dbReference type="InterPro" id="IPR000515">
    <property type="entry name" value="MetI-like"/>
</dbReference>
<organism evidence="9 10">
    <name type="scientific">Metabacillus litoralis</name>
    <dbReference type="NCBI Taxonomy" id="152268"/>
    <lineage>
        <taxon>Bacteria</taxon>
        <taxon>Bacillati</taxon>
        <taxon>Bacillota</taxon>
        <taxon>Bacilli</taxon>
        <taxon>Bacillales</taxon>
        <taxon>Bacillaceae</taxon>
        <taxon>Metabacillus</taxon>
    </lineage>
</organism>
<comment type="caution">
    <text evidence="9">The sequence shown here is derived from an EMBL/GenBank/DDBJ whole genome shotgun (WGS) entry which is preliminary data.</text>
</comment>
<dbReference type="GO" id="GO:0005886">
    <property type="term" value="C:plasma membrane"/>
    <property type="evidence" value="ECO:0007669"/>
    <property type="project" value="UniProtKB-SubCell"/>
</dbReference>
<keyword evidence="5 7" id="KW-1133">Transmembrane helix</keyword>
<evidence type="ECO:0000313" key="9">
    <source>
        <dbReference type="EMBL" id="TXC82203.1"/>
    </source>
</evidence>
<feature type="domain" description="ABC transmembrane type-1" evidence="8">
    <location>
        <begin position="68"/>
        <end position="282"/>
    </location>
</feature>
<evidence type="ECO:0000256" key="3">
    <source>
        <dbReference type="ARBA" id="ARBA00022475"/>
    </source>
</evidence>
<protein>
    <submittedName>
        <fullName evidence="9">Sugar ABC transporter permease</fullName>
    </submittedName>
</protein>
<feature type="transmembrane region" description="Helical" evidence="7">
    <location>
        <begin position="261"/>
        <end position="281"/>
    </location>
</feature>
<feature type="transmembrane region" description="Helical" evidence="7">
    <location>
        <begin position="155"/>
        <end position="183"/>
    </location>
</feature>
<dbReference type="AlphaFoldDB" id="A0A5C6V9M7"/>
<dbReference type="Proteomes" id="UP000321363">
    <property type="component" value="Unassembled WGS sequence"/>
</dbReference>
<evidence type="ECO:0000256" key="1">
    <source>
        <dbReference type="ARBA" id="ARBA00004651"/>
    </source>
</evidence>
<reference evidence="9 10" key="1">
    <citation type="journal article" date="2005" name="Int. J. Syst. Evol. Microbiol.">
        <title>Bacillus litoralis sp. nov., isolated from a tidal flat of the Yellow Sea in Korea.</title>
        <authorList>
            <person name="Yoon J.H."/>
            <person name="Oh T.K."/>
        </authorList>
    </citation>
    <scope>NUCLEOTIDE SEQUENCE [LARGE SCALE GENOMIC DNA]</scope>
    <source>
        <strain evidence="9 10">SW-211</strain>
    </source>
</reference>
<evidence type="ECO:0000313" key="10">
    <source>
        <dbReference type="Proteomes" id="UP000321363"/>
    </source>
</evidence>
<evidence type="ECO:0000259" key="8">
    <source>
        <dbReference type="PROSITE" id="PS50928"/>
    </source>
</evidence>
<comment type="similarity">
    <text evidence="7">Belongs to the binding-protein-dependent transport system permease family.</text>
</comment>